<evidence type="ECO:0008006" key="7">
    <source>
        <dbReference type="Google" id="ProtNLM"/>
    </source>
</evidence>
<keyword evidence="2" id="KW-0413">Isomerase</keyword>
<dbReference type="Pfam" id="PF01263">
    <property type="entry name" value="Aldose_epim"/>
    <property type="match status" value="1"/>
</dbReference>
<dbReference type="InterPro" id="IPR008183">
    <property type="entry name" value="Aldose_1/G6P_1-epimerase"/>
</dbReference>
<dbReference type="CDD" id="cd09019">
    <property type="entry name" value="galactose_mutarotase_like"/>
    <property type="match status" value="1"/>
</dbReference>
<sequence>MATSSVLVFFLSLLLLATAGVSAGAPRKRVGIYELRRGEFSVKVTNWGATITSVVLPDSQGGPKGFGFPGDLDVYVTYKIDGDFVLSVIMHAVPLTKPTPVNLAQHTYWNLGGHESGSILKDRIKIFASHITPVNDELIPTGEIKSVSGTPFDFRHPATIASKIGGVPGGYDINYVLSSPSDGQGVRKVAVVEDGRGSGRVLELWANQPGVQFYTGNFLKHERGKNGHYYKIHDGLCLETQGFPDSVNHPNFPSQIYSPGQVYKHVMQFKFSFK</sequence>
<protein>
    <recommendedName>
        <fullName evidence="7">Aldose 1-epimerase</fullName>
    </recommendedName>
</protein>
<dbReference type="InterPro" id="IPR011013">
    <property type="entry name" value="Gal_mutarotase_sf_dom"/>
</dbReference>
<dbReference type="Proteomes" id="UP000287651">
    <property type="component" value="Unassembled WGS sequence"/>
</dbReference>
<dbReference type="GO" id="GO:0004034">
    <property type="term" value="F:aldose 1-epimerase activity"/>
    <property type="evidence" value="ECO:0007669"/>
    <property type="project" value="TreeGrafter"/>
</dbReference>
<evidence type="ECO:0000313" key="5">
    <source>
        <dbReference type="EMBL" id="RRT76915.1"/>
    </source>
</evidence>
<evidence type="ECO:0000256" key="1">
    <source>
        <dbReference type="ARBA" id="ARBA00006206"/>
    </source>
</evidence>
<evidence type="ECO:0000256" key="3">
    <source>
        <dbReference type="ARBA" id="ARBA00023277"/>
    </source>
</evidence>
<proteinExistence type="inferred from homology"/>
<gene>
    <name evidence="5" type="ORF">B296_00000908</name>
</gene>
<reference evidence="5 6" key="1">
    <citation type="journal article" date="2014" name="Agronomy (Basel)">
        <title>A Draft Genome Sequence for Ensete ventricosum, the Drought-Tolerant Tree Against Hunger.</title>
        <authorList>
            <person name="Harrison J."/>
            <person name="Moore K.A."/>
            <person name="Paszkiewicz K."/>
            <person name="Jones T."/>
            <person name="Grant M."/>
            <person name="Ambacheew D."/>
            <person name="Muzemil S."/>
            <person name="Studholme D.J."/>
        </authorList>
    </citation>
    <scope>NUCLEOTIDE SEQUENCE [LARGE SCALE GENOMIC DNA]</scope>
</reference>
<evidence type="ECO:0000256" key="2">
    <source>
        <dbReference type="ARBA" id="ARBA00023235"/>
    </source>
</evidence>
<evidence type="ECO:0000313" key="6">
    <source>
        <dbReference type="Proteomes" id="UP000287651"/>
    </source>
</evidence>
<keyword evidence="3" id="KW-0119">Carbohydrate metabolism</keyword>
<dbReference type="GO" id="GO:0006006">
    <property type="term" value="P:glucose metabolic process"/>
    <property type="evidence" value="ECO:0007669"/>
    <property type="project" value="TreeGrafter"/>
</dbReference>
<evidence type="ECO:0000256" key="4">
    <source>
        <dbReference type="SAM" id="SignalP"/>
    </source>
</evidence>
<feature type="chain" id="PRO_5019192417" description="Aldose 1-epimerase" evidence="4">
    <location>
        <begin position="24"/>
        <end position="274"/>
    </location>
</feature>
<name>A0A427AKZ2_ENSVE</name>
<dbReference type="PANTHER" id="PTHR10091:SF47">
    <property type="entry name" value="ALDOSE 1-EPIMERASE"/>
    <property type="match status" value="1"/>
</dbReference>
<comment type="similarity">
    <text evidence="1">Belongs to the aldose epimerase family.</text>
</comment>
<comment type="caution">
    <text evidence="5">The sequence shown here is derived from an EMBL/GenBank/DDBJ whole genome shotgun (WGS) entry which is preliminary data.</text>
</comment>
<dbReference type="InterPro" id="IPR014718">
    <property type="entry name" value="GH-type_carb-bd"/>
</dbReference>
<dbReference type="GO" id="GO:0033499">
    <property type="term" value="P:galactose catabolic process via UDP-galactose, Leloir pathway"/>
    <property type="evidence" value="ECO:0007669"/>
    <property type="project" value="TreeGrafter"/>
</dbReference>
<dbReference type="EMBL" id="AMZH03002061">
    <property type="protein sequence ID" value="RRT76915.1"/>
    <property type="molecule type" value="Genomic_DNA"/>
</dbReference>
<accession>A0A427AKZ2</accession>
<dbReference type="PANTHER" id="PTHR10091">
    <property type="entry name" value="ALDOSE-1-EPIMERASE"/>
    <property type="match status" value="1"/>
</dbReference>
<keyword evidence="4" id="KW-0732">Signal</keyword>
<feature type="signal peptide" evidence="4">
    <location>
        <begin position="1"/>
        <end position="23"/>
    </location>
</feature>
<organism evidence="5 6">
    <name type="scientific">Ensete ventricosum</name>
    <name type="common">Abyssinian banana</name>
    <name type="synonym">Musa ensete</name>
    <dbReference type="NCBI Taxonomy" id="4639"/>
    <lineage>
        <taxon>Eukaryota</taxon>
        <taxon>Viridiplantae</taxon>
        <taxon>Streptophyta</taxon>
        <taxon>Embryophyta</taxon>
        <taxon>Tracheophyta</taxon>
        <taxon>Spermatophyta</taxon>
        <taxon>Magnoliopsida</taxon>
        <taxon>Liliopsida</taxon>
        <taxon>Zingiberales</taxon>
        <taxon>Musaceae</taxon>
        <taxon>Ensete</taxon>
    </lineage>
</organism>
<dbReference type="InterPro" id="IPR047215">
    <property type="entry name" value="Galactose_mutarotase-like"/>
</dbReference>
<dbReference type="AlphaFoldDB" id="A0A427AKZ2"/>
<dbReference type="GO" id="GO:0030246">
    <property type="term" value="F:carbohydrate binding"/>
    <property type="evidence" value="ECO:0007669"/>
    <property type="project" value="InterPro"/>
</dbReference>
<dbReference type="Gene3D" id="2.70.98.10">
    <property type="match status" value="1"/>
</dbReference>
<dbReference type="SUPFAM" id="SSF74650">
    <property type="entry name" value="Galactose mutarotase-like"/>
    <property type="match status" value="1"/>
</dbReference>